<accession>A0A940PN53</accession>
<dbReference type="InterPro" id="IPR050769">
    <property type="entry name" value="NAT_camello-type"/>
</dbReference>
<dbReference type="Proteomes" id="UP000675163">
    <property type="component" value="Unassembled WGS sequence"/>
</dbReference>
<dbReference type="Pfam" id="PF00583">
    <property type="entry name" value="Acetyltransf_1"/>
    <property type="match status" value="1"/>
</dbReference>
<dbReference type="GO" id="GO:0008080">
    <property type="term" value="F:N-acetyltransferase activity"/>
    <property type="evidence" value="ECO:0007669"/>
    <property type="project" value="InterPro"/>
</dbReference>
<keyword evidence="1" id="KW-0808">Transferase</keyword>
<proteinExistence type="predicted"/>
<evidence type="ECO:0000313" key="5">
    <source>
        <dbReference type="Proteomes" id="UP000675163"/>
    </source>
</evidence>
<dbReference type="InterPro" id="IPR000182">
    <property type="entry name" value="GNAT_dom"/>
</dbReference>
<feature type="region of interest" description="Disordered" evidence="2">
    <location>
        <begin position="1"/>
        <end position="23"/>
    </location>
</feature>
<dbReference type="PROSITE" id="PS51186">
    <property type="entry name" value="GNAT"/>
    <property type="match status" value="1"/>
</dbReference>
<dbReference type="PANTHER" id="PTHR13947">
    <property type="entry name" value="GNAT FAMILY N-ACETYLTRANSFERASE"/>
    <property type="match status" value="1"/>
</dbReference>
<dbReference type="Gene3D" id="3.40.630.30">
    <property type="match status" value="1"/>
</dbReference>
<reference evidence="4" key="1">
    <citation type="submission" date="2021-02" db="EMBL/GenBank/DDBJ databases">
        <title>Sequencing the genomes of 1000 actinobacteria strains.</title>
        <authorList>
            <person name="Klenk H.-P."/>
        </authorList>
    </citation>
    <scope>NUCLEOTIDE SEQUENCE</scope>
    <source>
        <strain evidence="4">DSM 22850</strain>
    </source>
</reference>
<dbReference type="SUPFAM" id="SSF55729">
    <property type="entry name" value="Acyl-CoA N-acyltransferases (Nat)"/>
    <property type="match status" value="1"/>
</dbReference>
<dbReference type="RefSeq" id="WP_209705833.1">
    <property type="nucleotide sequence ID" value="NZ_JAFIDA010000001.1"/>
</dbReference>
<organism evidence="4 5">
    <name type="scientific">Leucobacter exalbidus</name>
    <dbReference type="NCBI Taxonomy" id="662960"/>
    <lineage>
        <taxon>Bacteria</taxon>
        <taxon>Bacillati</taxon>
        <taxon>Actinomycetota</taxon>
        <taxon>Actinomycetes</taxon>
        <taxon>Micrococcales</taxon>
        <taxon>Microbacteriaceae</taxon>
        <taxon>Leucobacter</taxon>
    </lineage>
</organism>
<dbReference type="AlphaFoldDB" id="A0A940PN53"/>
<feature type="domain" description="N-acetyltransferase" evidence="3">
    <location>
        <begin position="46"/>
        <end position="210"/>
    </location>
</feature>
<dbReference type="EMBL" id="JAFIDA010000001">
    <property type="protein sequence ID" value="MBP1327022.1"/>
    <property type="molecule type" value="Genomic_DNA"/>
</dbReference>
<evidence type="ECO:0000313" key="4">
    <source>
        <dbReference type="EMBL" id="MBP1327022.1"/>
    </source>
</evidence>
<evidence type="ECO:0000256" key="1">
    <source>
        <dbReference type="ARBA" id="ARBA00022679"/>
    </source>
</evidence>
<dbReference type="InterPro" id="IPR016181">
    <property type="entry name" value="Acyl_CoA_acyltransferase"/>
</dbReference>
<dbReference type="PANTHER" id="PTHR13947:SF37">
    <property type="entry name" value="LD18367P"/>
    <property type="match status" value="1"/>
</dbReference>
<gene>
    <name evidence="4" type="ORF">JOF28_002254</name>
</gene>
<comment type="caution">
    <text evidence="4">The sequence shown here is derived from an EMBL/GenBank/DDBJ whole genome shotgun (WGS) entry which is preliminary data.</text>
</comment>
<keyword evidence="5" id="KW-1185">Reference proteome</keyword>
<dbReference type="CDD" id="cd04301">
    <property type="entry name" value="NAT_SF"/>
    <property type="match status" value="1"/>
</dbReference>
<sequence>MSRGYQPEGFHAGSSGGSGGAHAAAAAGATDAARAGHSGPAAAAGVRLRLIRIEEMSAVGALARTAYDESYPGLPADYLAEIEAVAERARTAQVWVAEDDATGAILGTVTLPEPGQVLSAVARDGEIDVRLLAVVGIARGRGVGGLLMRLAIDTARERGASRLVLNTSTEMPGARRLYERMGFHRLFEREEDIVREDGSAFTLLAYGFEL</sequence>
<evidence type="ECO:0000259" key="3">
    <source>
        <dbReference type="PROSITE" id="PS51186"/>
    </source>
</evidence>
<name>A0A940PN53_9MICO</name>
<protein>
    <submittedName>
        <fullName evidence="4">GNAT superfamily N-acetyltransferase</fullName>
    </submittedName>
</protein>
<evidence type="ECO:0000256" key="2">
    <source>
        <dbReference type="SAM" id="MobiDB-lite"/>
    </source>
</evidence>